<dbReference type="Proteomes" id="UP000317318">
    <property type="component" value="Chromosome"/>
</dbReference>
<dbReference type="EMBL" id="CP036268">
    <property type="protein sequence ID" value="QDT39624.1"/>
    <property type="molecule type" value="Genomic_DNA"/>
</dbReference>
<gene>
    <name evidence="2" type="ORF">Pan189_40330</name>
</gene>
<accession>A0A517R6V6</accession>
<evidence type="ECO:0000313" key="3">
    <source>
        <dbReference type="Proteomes" id="UP000317318"/>
    </source>
</evidence>
<dbReference type="OrthoDB" id="213202at2"/>
<keyword evidence="3" id="KW-1185">Reference proteome</keyword>
<name>A0A517R6V6_9PLAN</name>
<protein>
    <recommendedName>
        <fullName evidence="1">YMGG-like Gly-zipper domain-containing protein</fullName>
    </recommendedName>
</protein>
<feature type="domain" description="YMGG-like Gly-zipper" evidence="1">
    <location>
        <begin position="56"/>
        <end position="102"/>
    </location>
</feature>
<dbReference type="KEGG" id="svp:Pan189_40330"/>
<dbReference type="Pfam" id="PF13441">
    <property type="entry name" value="Gly-zipper_YMGG"/>
    <property type="match status" value="1"/>
</dbReference>
<evidence type="ECO:0000259" key="1">
    <source>
        <dbReference type="Pfam" id="PF13441"/>
    </source>
</evidence>
<reference evidence="2 3" key="1">
    <citation type="submission" date="2019-02" db="EMBL/GenBank/DDBJ databases">
        <title>Deep-cultivation of Planctomycetes and their phenomic and genomic characterization uncovers novel biology.</title>
        <authorList>
            <person name="Wiegand S."/>
            <person name="Jogler M."/>
            <person name="Boedeker C."/>
            <person name="Pinto D."/>
            <person name="Vollmers J."/>
            <person name="Rivas-Marin E."/>
            <person name="Kohn T."/>
            <person name="Peeters S.H."/>
            <person name="Heuer A."/>
            <person name="Rast P."/>
            <person name="Oberbeckmann S."/>
            <person name="Bunk B."/>
            <person name="Jeske O."/>
            <person name="Meyerdierks A."/>
            <person name="Storesund J.E."/>
            <person name="Kallscheuer N."/>
            <person name="Luecker S."/>
            <person name="Lage O.M."/>
            <person name="Pohl T."/>
            <person name="Merkel B.J."/>
            <person name="Hornburger P."/>
            <person name="Mueller R.-W."/>
            <person name="Bruemmer F."/>
            <person name="Labrenz M."/>
            <person name="Spormann A.M."/>
            <person name="Op den Camp H."/>
            <person name="Overmann J."/>
            <person name="Amann R."/>
            <person name="Jetten M.S.M."/>
            <person name="Mascher T."/>
            <person name="Medema M.H."/>
            <person name="Devos D.P."/>
            <person name="Kaster A.-K."/>
            <person name="Ovreas L."/>
            <person name="Rohde M."/>
            <person name="Galperin M.Y."/>
            <person name="Jogler C."/>
        </authorList>
    </citation>
    <scope>NUCLEOTIDE SEQUENCE [LARGE SCALE GENOMIC DNA]</scope>
    <source>
        <strain evidence="2 3">Pan189</strain>
    </source>
</reference>
<organism evidence="2 3">
    <name type="scientific">Stratiformator vulcanicus</name>
    <dbReference type="NCBI Taxonomy" id="2527980"/>
    <lineage>
        <taxon>Bacteria</taxon>
        <taxon>Pseudomonadati</taxon>
        <taxon>Planctomycetota</taxon>
        <taxon>Planctomycetia</taxon>
        <taxon>Planctomycetales</taxon>
        <taxon>Planctomycetaceae</taxon>
        <taxon>Stratiformator</taxon>
    </lineage>
</organism>
<evidence type="ECO:0000313" key="2">
    <source>
        <dbReference type="EMBL" id="QDT39624.1"/>
    </source>
</evidence>
<dbReference type="AlphaFoldDB" id="A0A517R6V6"/>
<proteinExistence type="predicted"/>
<sequence length="225" mass="23057">MHENSIRAMFRSKSAAQSAWTSIPLIAVISAALTGCAGGPPQRPVAFYSEDPGPDKAVGGAAVGGAVGAVTGALVGRNNGGSGTGALIGAATGALAGGLLGNHADKREHRDAAVRQAQFEQHALTNFELIRMTQSGLSDEVIVNAVSTEGGRFDLSPNGLIMLKQNGVSDAVIAGVQRAAAGPIDPVTYVEPVVVEPPPVVFVRPRPRPGLHLHVGPGRPRGRCW</sequence>
<dbReference type="InterPro" id="IPR027367">
    <property type="entry name" value="Gly-zipper_YMGG"/>
</dbReference>